<evidence type="ECO:0000313" key="6">
    <source>
        <dbReference type="EMBL" id="SQI34375.1"/>
    </source>
</evidence>
<accession>A0A2X4X4J7</accession>
<dbReference type="InterPro" id="IPR036390">
    <property type="entry name" value="WH_DNA-bd_sf"/>
</dbReference>
<comment type="similarity">
    <text evidence="1">Belongs to the LysR transcriptional regulatory family.</text>
</comment>
<evidence type="ECO:0000256" key="4">
    <source>
        <dbReference type="ARBA" id="ARBA00023163"/>
    </source>
</evidence>
<dbReference type="InterPro" id="IPR000847">
    <property type="entry name" value="LysR_HTH_N"/>
</dbReference>
<dbReference type="Pfam" id="PF03466">
    <property type="entry name" value="LysR_substrate"/>
    <property type="match status" value="1"/>
</dbReference>
<dbReference type="STRING" id="1219011.GCA_001895045_02467"/>
<proteinExistence type="inferred from homology"/>
<protein>
    <submittedName>
        <fullName evidence="6">LysR family transcriptional regulator</fullName>
    </submittedName>
</protein>
<dbReference type="InterPro" id="IPR037402">
    <property type="entry name" value="YidZ_PBP2"/>
</dbReference>
<dbReference type="GO" id="GO:0003677">
    <property type="term" value="F:DNA binding"/>
    <property type="evidence" value="ECO:0007669"/>
    <property type="project" value="UniProtKB-KW"/>
</dbReference>
<keyword evidence="7" id="KW-1185">Reference proteome</keyword>
<dbReference type="SUPFAM" id="SSF53850">
    <property type="entry name" value="Periplasmic binding protein-like II"/>
    <property type="match status" value="1"/>
</dbReference>
<dbReference type="CDD" id="cd08417">
    <property type="entry name" value="PBP2_Nitroaromatics_like"/>
    <property type="match status" value="1"/>
</dbReference>
<evidence type="ECO:0000259" key="5">
    <source>
        <dbReference type="PROSITE" id="PS50931"/>
    </source>
</evidence>
<dbReference type="PANTHER" id="PTHR30118">
    <property type="entry name" value="HTH-TYPE TRANSCRIPTIONAL REGULATOR LEUO-RELATED"/>
    <property type="match status" value="1"/>
</dbReference>
<dbReference type="SUPFAM" id="SSF46785">
    <property type="entry name" value="Winged helix' DNA-binding domain"/>
    <property type="match status" value="1"/>
</dbReference>
<dbReference type="EMBL" id="LS483468">
    <property type="protein sequence ID" value="SQI34375.1"/>
    <property type="molecule type" value="Genomic_DNA"/>
</dbReference>
<dbReference type="PRINTS" id="PR00039">
    <property type="entry name" value="HTHLYSR"/>
</dbReference>
<dbReference type="RefSeq" id="WP_072700913.1">
    <property type="nucleotide sequence ID" value="NZ_JAFBBL010000001.1"/>
</dbReference>
<evidence type="ECO:0000313" key="7">
    <source>
        <dbReference type="Proteomes" id="UP000249091"/>
    </source>
</evidence>
<keyword evidence="4" id="KW-0804">Transcription</keyword>
<dbReference type="KEGG" id="rcr:NCTC10994_02746"/>
<dbReference type="GO" id="GO:0003700">
    <property type="term" value="F:DNA-binding transcription factor activity"/>
    <property type="evidence" value="ECO:0007669"/>
    <property type="project" value="InterPro"/>
</dbReference>
<sequence>MDLRRVDLNLLVVLDVLLSECNVTRAAERLNMSQPATSTALARLRKQFDDQLLVKNGRNLRLTPRAQALVGPLRSVLHTLERSILTEPTFDPTVDSRVFTLLTGDYTEVALLRMLMRRGHPANVRFDLRPLSKASIAAFHRHEADLAVLPEQLLDAPEFERCHRRAVLTDRYVGAVWTGHPYTGTELNREVLSHYPFMSYLQYDDDTALGRSLLRAGIVARTGASTTNIAVLPYALEHTVFVTLMPERMAERMAAVASLRILEPAFDLPPLCEYAVWHEESESDPAHIWLRSQIDPSLVERVPVSQPG</sequence>
<evidence type="ECO:0000256" key="2">
    <source>
        <dbReference type="ARBA" id="ARBA00023015"/>
    </source>
</evidence>
<feature type="domain" description="HTH lysR-type" evidence="5">
    <location>
        <begin position="6"/>
        <end position="63"/>
    </location>
</feature>
<dbReference type="PROSITE" id="PS50931">
    <property type="entry name" value="HTH_LYSR"/>
    <property type="match status" value="1"/>
</dbReference>
<dbReference type="AlphaFoldDB" id="A0A2X4X4J7"/>
<evidence type="ECO:0000256" key="3">
    <source>
        <dbReference type="ARBA" id="ARBA00023125"/>
    </source>
</evidence>
<dbReference type="Gene3D" id="1.10.10.10">
    <property type="entry name" value="Winged helix-like DNA-binding domain superfamily/Winged helix DNA-binding domain"/>
    <property type="match status" value="1"/>
</dbReference>
<dbReference type="InterPro" id="IPR036388">
    <property type="entry name" value="WH-like_DNA-bd_sf"/>
</dbReference>
<keyword evidence="3" id="KW-0238">DNA-binding</keyword>
<evidence type="ECO:0000256" key="1">
    <source>
        <dbReference type="ARBA" id="ARBA00009437"/>
    </source>
</evidence>
<dbReference type="InterPro" id="IPR005119">
    <property type="entry name" value="LysR_subst-bd"/>
</dbReference>
<organism evidence="6 7">
    <name type="scientific">Rhodococcus coprophilus</name>
    <dbReference type="NCBI Taxonomy" id="38310"/>
    <lineage>
        <taxon>Bacteria</taxon>
        <taxon>Bacillati</taxon>
        <taxon>Actinomycetota</taxon>
        <taxon>Actinomycetes</taxon>
        <taxon>Mycobacteriales</taxon>
        <taxon>Nocardiaceae</taxon>
        <taxon>Rhodococcus</taxon>
    </lineage>
</organism>
<dbReference type="PANTHER" id="PTHR30118:SF15">
    <property type="entry name" value="TRANSCRIPTIONAL REGULATORY PROTEIN"/>
    <property type="match status" value="1"/>
</dbReference>
<gene>
    <name evidence="6" type="primary">nodD2_2</name>
    <name evidence="6" type="ORF">NCTC10994_02746</name>
</gene>
<dbReference type="InterPro" id="IPR050389">
    <property type="entry name" value="LysR-type_TF"/>
</dbReference>
<name>A0A2X4X4J7_9NOCA</name>
<keyword evidence="2" id="KW-0805">Transcription regulation</keyword>
<dbReference type="Proteomes" id="UP000249091">
    <property type="component" value="Chromosome 1"/>
</dbReference>
<dbReference type="Gene3D" id="3.40.190.10">
    <property type="entry name" value="Periplasmic binding protein-like II"/>
    <property type="match status" value="2"/>
</dbReference>
<reference evidence="6 7" key="1">
    <citation type="submission" date="2018-06" db="EMBL/GenBank/DDBJ databases">
        <authorList>
            <consortium name="Pathogen Informatics"/>
            <person name="Doyle S."/>
        </authorList>
    </citation>
    <scope>NUCLEOTIDE SEQUENCE [LARGE SCALE GENOMIC DNA]</scope>
    <source>
        <strain evidence="6 7">NCTC10994</strain>
    </source>
</reference>
<dbReference type="Pfam" id="PF00126">
    <property type="entry name" value="HTH_1"/>
    <property type="match status" value="1"/>
</dbReference>